<accession>A0A1Y2CNC7</accession>
<gene>
    <name evidence="1" type="ORF">BCR33DRAFT_782253</name>
</gene>
<dbReference type="SUPFAM" id="SSF47391">
    <property type="entry name" value="Dimerization-anchoring domain of cAMP-dependent PK regulatory subunit"/>
    <property type="match status" value="1"/>
</dbReference>
<comment type="caution">
    <text evidence="1">The sequence shown here is derived from an EMBL/GenBank/DDBJ whole genome shotgun (WGS) entry which is preliminary data.</text>
</comment>
<dbReference type="CDD" id="cd22971">
    <property type="entry name" value="DD_RIIAD1"/>
    <property type="match status" value="1"/>
</dbReference>
<keyword evidence="2" id="KW-1185">Reference proteome</keyword>
<evidence type="ECO:0000313" key="1">
    <source>
        <dbReference type="EMBL" id="ORY48540.1"/>
    </source>
</evidence>
<dbReference type="InterPro" id="IPR059162">
    <property type="entry name" value="RIIAD1"/>
</dbReference>
<dbReference type="EMBL" id="MCGO01000011">
    <property type="protein sequence ID" value="ORY48540.1"/>
    <property type="molecule type" value="Genomic_DNA"/>
</dbReference>
<protein>
    <recommendedName>
        <fullName evidence="3">RIIa domain-containing protein</fullName>
    </recommendedName>
</protein>
<dbReference type="OrthoDB" id="10249338at2759"/>
<dbReference type="AlphaFoldDB" id="A0A1Y2CNC7"/>
<organism evidence="1 2">
    <name type="scientific">Rhizoclosmatium globosum</name>
    <dbReference type="NCBI Taxonomy" id="329046"/>
    <lineage>
        <taxon>Eukaryota</taxon>
        <taxon>Fungi</taxon>
        <taxon>Fungi incertae sedis</taxon>
        <taxon>Chytridiomycota</taxon>
        <taxon>Chytridiomycota incertae sedis</taxon>
        <taxon>Chytridiomycetes</taxon>
        <taxon>Chytridiales</taxon>
        <taxon>Chytriomycetaceae</taxon>
        <taxon>Rhizoclosmatium</taxon>
    </lineage>
</organism>
<name>A0A1Y2CNC7_9FUNG</name>
<dbReference type="Proteomes" id="UP000193642">
    <property type="component" value="Unassembled WGS sequence"/>
</dbReference>
<reference evidence="1 2" key="1">
    <citation type="submission" date="2016-07" db="EMBL/GenBank/DDBJ databases">
        <title>Pervasive Adenine N6-methylation of Active Genes in Fungi.</title>
        <authorList>
            <consortium name="DOE Joint Genome Institute"/>
            <person name="Mondo S.J."/>
            <person name="Dannebaum R.O."/>
            <person name="Kuo R.C."/>
            <person name="Labutti K."/>
            <person name="Haridas S."/>
            <person name="Kuo A."/>
            <person name="Salamov A."/>
            <person name="Ahrendt S.R."/>
            <person name="Lipzen A."/>
            <person name="Sullivan W."/>
            <person name="Andreopoulos W.B."/>
            <person name="Clum A."/>
            <person name="Lindquist E."/>
            <person name="Daum C."/>
            <person name="Ramamoorthy G.K."/>
            <person name="Gryganskyi A."/>
            <person name="Culley D."/>
            <person name="Magnuson J.K."/>
            <person name="James T.Y."/>
            <person name="O'Malley M.A."/>
            <person name="Stajich J.E."/>
            <person name="Spatafora J.W."/>
            <person name="Visel A."/>
            <person name="Grigoriev I.V."/>
        </authorList>
    </citation>
    <scope>NUCLEOTIDE SEQUENCE [LARGE SCALE GENOMIC DNA]</scope>
    <source>
        <strain evidence="1 2">JEL800</strain>
    </source>
</reference>
<evidence type="ECO:0000313" key="2">
    <source>
        <dbReference type="Proteomes" id="UP000193642"/>
    </source>
</evidence>
<evidence type="ECO:0008006" key="3">
    <source>
        <dbReference type="Google" id="ProtNLM"/>
    </source>
</evidence>
<proteinExistence type="predicted"/>
<sequence length="87" mass="10108">MSSEVRFESILTVEQRNTLKTDATQTRIENEIYLRDHPEIKDILHYFMGQVLLKKPENVKDFAAELFSDPKLAKKVSLNKRTSIVAE</sequence>